<evidence type="ECO:0000313" key="1">
    <source>
        <dbReference type="EMBL" id="TYP94400.1"/>
    </source>
</evidence>
<organism evidence="1 2">
    <name type="scientific">Sphingobacterium allocomposti</name>
    <dbReference type="NCBI Taxonomy" id="415956"/>
    <lineage>
        <taxon>Bacteria</taxon>
        <taxon>Pseudomonadati</taxon>
        <taxon>Bacteroidota</taxon>
        <taxon>Sphingobacteriia</taxon>
        <taxon>Sphingobacteriales</taxon>
        <taxon>Sphingobacteriaceae</taxon>
        <taxon>Sphingobacterium</taxon>
    </lineage>
</organism>
<name>A0A5S5DED7_9SPHI</name>
<keyword evidence="2" id="KW-1185">Reference proteome</keyword>
<proteinExistence type="predicted"/>
<sequence length="34" mass="4065">MSTEYFSAINNKVYDFGDIFRVEFQEENCKNVLL</sequence>
<dbReference type="EMBL" id="VNHX01000012">
    <property type="protein sequence ID" value="TYP94400.1"/>
    <property type="molecule type" value="Genomic_DNA"/>
</dbReference>
<evidence type="ECO:0000313" key="2">
    <source>
        <dbReference type="Proteomes" id="UP000325105"/>
    </source>
</evidence>
<accession>A0A5S5DED7</accession>
<protein>
    <submittedName>
        <fullName evidence="1">Uncharacterized protein</fullName>
    </submittedName>
</protein>
<dbReference type="Proteomes" id="UP000325105">
    <property type="component" value="Unassembled WGS sequence"/>
</dbReference>
<dbReference type="AlphaFoldDB" id="A0A5S5DED7"/>
<comment type="caution">
    <text evidence="1">The sequence shown here is derived from an EMBL/GenBank/DDBJ whole genome shotgun (WGS) entry which is preliminary data.</text>
</comment>
<gene>
    <name evidence="1" type="ORF">BC792_11264</name>
</gene>
<reference evidence="1 2" key="1">
    <citation type="submission" date="2019-07" db="EMBL/GenBank/DDBJ databases">
        <title>Genomic Encyclopedia of Archaeal and Bacterial Type Strains, Phase II (KMG-II): from individual species to whole genera.</title>
        <authorList>
            <person name="Goeker M."/>
        </authorList>
    </citation>
    <scope>NUCLEOTIDE SEQUENCE [LARGE SCALE GENOMIC DNA]</scope>
    <source>
        <strain evidence="1 2">DSM 18850</strain>
    </source>
</reference>